<evidence type="ECO:0000313" key="1">
    <source>
        <dbReference type="EMBL" id="MBI6875090.1"/>
    </source>
</evidence>
<comment type="caution">
    <text evidence="1">The sequence shown here is derived from an EMBL/GenBank/DDBJ whole genome shotgun (WGS) entry which is preliminary data.</text>
</comment>
<organism evidence="1 2">
    <name type="scientific">Clostridium aciditolerans</name>
    <dbReference type="NCBI Taxonomy" id="339861"/>
    <lineage>
        <taxon>Bacteria</taxon>
        <taxon>Bacillati</taxon>
        <taxon>Bacillota</taxon>
        <taxon>Clostridia</taxon>
        <taxon>Eubacteriales</taxon>
        <taxon>Clostridiaceae</taxon>
        <taxon>Clostridium</taxon>
    </lineage>
</organism>
<sequence length="267" mass="31437">MDNNKTFDVVIPVAKEDVPLAIKNIPYIFKMLSPRKIIFIGSKDSESSFPLNEQLEFINEDEIYKDMKLNTIQSIMYNIAGNTHSSGWYFQQFLKMSYATICKEDHYVIWDADTIPLNVISFFDDRSGKYLFTMKTEHHKPYFATLEKLFNGEVKKYNHQSFIAEHMIIDTKIMIELIKKIESNKELKGNYFYEKIMYSIDVKNIQGAGFSEFETYGNYVMKYHSDKYAMRELRSLREGRVYFGMSPTDDELLKASKNFDLISIESW</sequence>
<gene>
    <name evidence="1" type="ORF">I6U51_20665</name>
</gene>
<dbReference type="Proteomes" id="UP000622687">
    <property type="component" value="Unassembled WGS sequence"/>
</dbReference>
<protein>
    <submittedName>
        <fullName evidence="1">Uncharacterized protein</fullName>
    </submittedName>
</protein>
<evidence type="ECO:0000313" key="2">
    <source>
        <dbReference type="Proteomes" id="UP000622687"/>
    </source>
</evidence>
<dbReference type="InterPro" id="IPR045499">
    <property type="entry name" value="DUF6492"/>
</dbReference>
<reference evidence="1" key="1">
    <citation type="submission" date="2020-12" db="EMBL/GenBank/DDBJ databases">
        <title>Clostridium thailandense sp. nov., a novel acetogenic bacterium isolated from peat land soil in Thailand.</title>
        <authorList>
            <person name="Chaikitkaew S."/>
            <person name="Birkeland N.K."/>
        </authorList>
    </citation>
    <scope>NUCLEOTIDE SEQUENCE</scope>
    <source>
        <strain evidence="1">DSM 17425</strain>
    </source>
</reference>
<dbReference type="Pfam" id="PF20102">
    <property type="entry name" value="DUF6492"/>
    <property type="match status" value="1"/>
</dbReference>
<accession>A0A934HVJ5</accession>
<proteinExistence type="predicted"/>
<name>A0A934HVJ5_9CLOT</name>
<dbReference type="AlphaFoldDB" id="A0A934HVJ5"/>
<dbReference type="EMBL" id="JAEEGB010000038">
    <property type="protein sequence ID" value="MBI6875090.1"/>
    <property type="molecule type" value="Genomic_DNA"/>
</dbReference>
<dbReference type="RefSeq" id="WP_211144451.1">
    <property type="nucleotide sequence ID" value="NZ_JAEEGB010000038.1"/>
</dbReference>
<keyword evidence="2" id="KW-1185">Reference proteome</keyword>